<dbReference type="OrthoDB" id="3176171at2759"/>
<dbReference type="InterPro" id="IPR027417">
    <property type="entry name" value="P-loop_NTPase"/>
</dbReference>
<evidence type="ECO:0000256" key="3">
    <source>
        <dbReference type="ARBA" id="ARBA00022840"/>
    </source>
</evidence>
<evidence type="ECO:0000256" key="6">
    <source>
        <dbReference type="SAM" id="Coils"/>
    </source>
</evidence>
<gene>
    <name evidence="9" type="ORF">SVUK_LOCUS4007</name>
</gene>
<evidence type="ECO:0000256" key="2">
    <source>
        <dbReference type="ARBA" id="ARBA00022741"/>
    </source>
</evidence>
<proteinExistence type="inferred from homology"/>
<dbReference type="GO" id="GO:0005524">
    <property type="term" value="F:ATP binding"/>
    <property type="evidence" value="ECO:0007669"/>
    <property type="project" value="UniProtKB-KW"/>
</dbReference>
<feature type="domain" description="Kinesin motor" evidence="8">
    <location>
        <begin position="1"/>
        <end position="71"/>
    </location>
</feature>
<dbReference type="Pfam" id="PF00225">
    <property type="entry name" value="Kinesin"/>
    <property type="match status" value="1"/>
</dbReference>
<dbReference type="GO" id="GO:0003777">
    <property type="term" value="F:microtubule motor activity"/>
    <property type="evidence" value="ECO:0007669"/>
    <property type="project" value="InterPro"/>
</dbReference>
<dbReference type="PANTHER" id="PTHR47969">
    <property type="entry name" value="CHROMOSOME-ASSOCIATED KINESIN KIF4A-RELATED"/>
    <property type="match status" value="1"/>
</dbReference>
<dbReference type="InterPro" id="IPR027640">
    <property type="entry name" value="Kinesin-like_fam"/>
</dbReference>
<keyword evidence="6" id="KW-0175">Coiled coil</keyword>
<dbReference type="EMBL" id="UYYB01010763">
    <property type="protein sequence ID" value="VDM69009.1"/>
    <property type="molecule type" value="Genomic_DNA"/>
</dbReference>
<dbReference type="Proteomes" id="UP000270094">
    <property type="component" value="Unassembled WGS sequence"/>
</dbReference>
<dbReference type="InterPro" id="IPR036961">
    <property type="entry name" value="Kinesin_motor_dom_sf"/>
</dbReference>
<evidence type="ECO:0000256" key="1">
    <source>
        <dbReference type="ARBA" id="ARBA00004245"/>
    </source>
</evidence>
<dbReference type="AlphaFoldDB" id="A0A3P7IPT2"/>
<evidence type="ECO:0000256" key="7">
    <source>
        <dbReference type="SAM" id="Phobius"/>
    </source>
</evidence>
<feature type="transmembrane region" description="Helical" evidence="7">
    <location>
        <begin position="7"/>
        <end position="25"/>
    </location>
</feature>
<comment type="caution">
    <text evidence="5">Lacks conserved residue(s) required for the propagation of feature annotation.</text>
</comment>
<evidence type="ECO:0000313" key="10">
    <source>
        <dbReference type="Proteomes" id="UP000270094"/>
    </source>
</evidence>
<keyword evidence="7" id="KW-0472">Membrane</keyword>
<dbReference type="GO" id="GO:0007018">
    <property type="term" value="P:microtubule-based movement"/>
    <property type="evidence" value="ECO:0007669"/>
    <property type="project" value="InterPro"/>
</dbReference>
<evidence type="ECO:0000313" key="9">
    <source>
        <dbReference type="EMBL" id="VDM69009.1"/>
    </source>
</evidence>
<accession>A0A3P7IPT2</accession>
<feature type="coiled-coil region" evidence="6">
    <location>
        <begin position="86"/>
        <end position="208"/>
    </location>
</feature>
<evidence type="ECO:0000256" key="5">
    <source>
        <dbReference type="PROSITE-ProRule" id="PRU00283"/>
    </source>
</evidence>
<sequence length="259" mass="30601">MTNFRDYFSREFSVLFIYLSAFIYFRNSKLTRLLQDSLGGNSKTIANIGPASYNYDETLSTLRYANRAKNIQNVARINEDPKDAQLRKYQHEIEMLRKQLAEEEADMNSENESTWELRMQEMEQNLEKTREELAGRDVEDEETRKLVQQMLEREAELKRARAEHAELRAKLSQMESRLIVGGENMLEKAEEQARLLEESNRYSSLQEEAAAKTRRLRRVWSELCEVRTELTDSEAEHQREVEGLLESIRQLRKVRLDLE</sequence>
<comment type="subcellular location">
    <subcellularLocation>
        <location evidence="1">Cytoplasm</location>
        <location evidence="1">Cytoskeleton</location>
    </subcellularLocation>
</comment>
<evidence type="ECO:0000256" key="4">
    <source>
        <dbReference type="ARBA" id="ARBA00023212"/>
    </source>
</evidence>
<protein>
    <recommendedName>
        <fullName evidence="8">Kinesin motor domain-containing protein</fullName>
    </recommendedName>
</protein>
<dbReference type="Gene3D" id="3.40.850.10">
    <property type="entry name" value="Kinesin motor domain"/>
    <property type="match status" value="1"/>
</dbReference>
<evidence type="ECO:0000259" key="8">
    <source>
        <dbReference type="PROSITE" id="PS50067"/>
    </source>
</evidence>
<keyword evidence="4" id="KW-0206">Cytoskeleton</keyword>
<dbReference type="PROSITE" id="PS50067">
    <property type="entry name" value="KINESIN_MOTOR_2"/>
    <property type="match status" value="1"/>
</dbReference>
<dbReference type="InterPro" id="IPR001752">
    <property type="entry name" value="Kinesin_motor_dom"/>
</dbReference>
<dbReference type="GO" id="GO:0008017">
    <property type="term" value="F:microtubule binding"/>
    <property type="evidence" value="ECO:0007669"/>
    <property type="project" value="InterPro"/>
</dbReference>
<keyword evidence="2" id="KW-0547">Nucleotide-binding</keyword>
<dbReference type="GO" id="GO:0005856">
    <property type="term" value="C:cytoskeleton"/>
    <property type="evidence" value="ECO:0007669"/>
    <property type="project" value="UniProtKB-SubCell"/>
</dbReference>
<name>A0A3P7IPT2_STRVU</name>
<keyword evidence="10" id="KW-1185">Reference proteome</keyword>
<dbReference type="SUPFAM" id="SSF52540">
    <property type="entry name" value="P-loop containing nucleoside triphosphate hydrolases"/>
    <property type="match status" value="1"/>
</dbReference>
<keyword evidence="4" id="KW-0963">Cytoplasm</keyword>
<reference evidence="9 10" key="1">
    <citation type="submission" date="2018-11" db="EMBL/GenBank/DDBJ databases">
        <authorList>
            <consortium name="Pathogen Informatics"/>
        </authorList>
    </citation>
    <scope>NUCLEOTIDE SEQUENCE [LARGE SCALE GENOMIC DNA]</scope>
</reference>
<keyword evidence="7" id="KW-0812">Transmembrane</keyword>
<comment type="similarity">
    <text evidence="5">Belongs to the TRAFAC class myosin-kinesin ATPase superfamily. Kinesin family.</text>
</comment>
<organism evidence="9 10">
    <name type="scientific">Strongylus vulgaris</name>
    <name type="common">Blood worm</name>
    <dbReference type="NCBI Taxonomy" id="40348"/>
    <lineage>
        <taxon>Eukaryota</taxon>
        <taxon>Metazoa</taxon>
        <taxon>Ecdysozoa</taxon>
        <taxon>Nematoda</taxon>
        <taxon>Chromadorea</taxon>
        <taxon>Rhabditida</taxon>
        <taxon>Rhabditina</taxon>
        <taxon>Rhabditomorpha</taxon>
        <taxon>Strongyloidea</taxon>
        <taxon>Strongylidae</taxon>
        <taxon>Strongylus</taxon>
    </lineage>
</organism>
<keyword evidence="3" id="KW-0067">ATP-binding</keyword>
<keyword evidence="7" id="KW-1133">Transmembrane helix</keyword>